<keyword evidence="6" id="KW-1185">Reference proteome</keyword>
<dbReference type="KEGG" id="hhy:Halhy_0297"/>
<dbReference type="SUPFAM" id="SSF49785">
    <property type="entry name" value="Galactose-binding domain-like"/>
    <property type="match status" value="1"/>
</dbReference>
<dbReference type="Pfam" id="PF07583">
    <property type="entry name" value="PSCyt2"/>
    <property type="match status" value="1"/>
</dbReference>
<dbReference type="InterPro" id="IPR022655">
    <property type="entry name" value="DUF1553"/>
</dbReference>
<gene>
    <name evidence="5" type="ordered locus">Halhy_0297</name>
</gene>
<dbReference type="AlphaFoldDB" id="F4KW11"/>
<sequence>MVIKDFSTHCLNSSHNHDRKMKLPMLQNSRYFLFSISLLLLLLLLANWVGLNQEAVHFNSQVKPILNKKCISCHGGVKKNGGFSMMNREEMLRPNESGKPAIVPGKPGESELMRRITSHDPEERMPYEASPLSTKEIGILRQWIKEGAIWGTHWAYVPVQPVKVPAINGFLGLFSAKGSSWANTPIDKFIYTTLKEQQLSPSPRADKATLLRRVSLDLIGLPAPDSIARAYLQDQSPQAFEKLVDALLASPRFGERWASMWLDLARYADTKGYERDPGRQIWRYRDWLIRALNADMPYDQFLTEQIAGDLLPNPSDEQYLATAFHRNTSTNDEGGTDNEEFRVAAVLDRVNATFEGVLGTTFACTQCHGHPYEDIKHEEYYRVLAYFNNTRDEDTYEDYPLLRHYPTADSVKLDSLCTWVAKVSTPQRSMEMYTFLKTLQPSIYSIAGDRFVNCELYDTKTLIMRKDASARFKQVDISGKTKLICKVQTHVEGGRWEIHQDSTNGPLVTAIDLPDTKRAWKIMELDVKAPQGKHDLYWVYKNPGIKEITQGGMGFDWFYFTDAFPAEGHPEAKKYQADFWHLLNSRPPSTPIAIENPVHMRRTTQVFERGNWIVKGKEVQVGVPKLLGNVPQNAPNNRLGFVQWLVDKKNPLTARTMVNRLWEQVFGMGLVETLEDLGSQGANPTHPELLDYLAWQFMHQQQWSIKTALKHMLCTNTYQQRAEASPELYEKDPYNRYYARGPRVRLSAEQVRDQALALSGLLSTKMYGPGVMPFQPEGIWASPYGNEKWVLSEGEDRYRRAVYTYHKRTSPYPSMLTFDGTTRDVCTARRIRTNTPLQALVTLNDPVYIDAAQALAERMQQLAGQDVKKQIAKGYYLALKRKIAPNKQAVLEELHEKALKKYRSNPKLADELFGTEKVKDPPGSAAMVVVANALLNLDEVITKN</sequence>
<evidence type="ECO:0000313" key="6">
    <source>
        <dbReference type="Proteomes" id="UP000008461"/>
    </source>
</evidence>
<evidence type="ECO:0000313" key="5">
    <source>
        <dbReference type="EMBL" id="AEE48209.1"/>
    </source>
</evidence>
<dbReference type="Gene3D" id="2.60.120.260">
    <property type="entry name" value="Galactose-binding domain-like"/>
    <property type="match status" value="1"/>
</dbReference>
<dbReference type="Proteomes" id="UP000008461">
    <property type="component" value="Chromosome"/>
</dbReference>
<evidence type="ECO:0000256" key="1">
    <source>
        <dbReference type="SAM" id="Phobius"/>
    </source>
</evidence>
<dbReference type="HOGENOM" id="CLU_005632_1_0_10"/>
<accession>F4KW11</accession>
<keyword evidence="1" id="KW-1133">Transmembrane helix</keyword>
<evidence type="ECO:0000259" key="2">
    <source>
        <dbReference type="Pfam" id="PF07583"/>
    </source>
</evidence>
<dbReference type="CDD" id="cd04084">
    <property type="entry name" value="CBM6_xylanase-like"/>
    <property type="match status" value="1"/>
</dbReference>
<dbReference type="InterPro" id="IPR011429">
    <property type="entry name" value="Cyt_c_Planctomycete-type"/>
</dbReference>
<dbReference type="PANTHER" id="PTHR35889:SF3">
    <property type="entry name" value="F-BOX DOMAIN-CONTAINING PROTEIN"/>
    <property type="match status" value="1"/>
</dbReference>
<name>F4KW11_HALH1</name>
<protein>
    <recommendedName>
        <fullName evidence="7">Cytochrome c domain-containing protein</fullName>
    </recommendedName>
</protein>
<reference key="2">
    <citation type="submission" date="2011-04" db="EMBL/GenBank/DDBJ databases">
        <title>Complete sequence of chromosome of Haliscomenobacter hydrossis DSM 1100.</title>
        <authorList>
            <consortium name="US DOE Joint Genome Institute (JGI-PGF)"/>
            <person name="Lucas S."/>
            <person name="Han J."/>
            <person name="Lapidus A."/>
            <person name="Bruce D."/>
            <person name="Goodwin L."/>
            <person name="Pitluck S."/>
            <person name="Peters L."/>
            <person name="Kyrpides N."/>
            <person name="Mavromatis K."/>
            <person name="Ivanova N."/>
            <person name="Ovchinnikova G."/>
            <person name="Pagani I."/>
            <person name="Daligault H."/>
            <person name="Detter J.C."/>
            <person name="Han C."/>
            <person name="Land M."/>
            <person name="Hauser L."/>
            <person name="Markowitz V."/>
            <person name="Cheng J.-F."/>
            <person name="Hugenholtz P."/>
            <person name="Woyke T."/>
            <person name="Wu D."/>
            <person name="Verbarg S."/>
            <person name="Frueling A."/>
            <person name="Brambilla E."/>
            <person name="Klenk H.-P."/>
            <person name="Eisen J.A."/>
        </authorList>
    </citation>
    <scope>NUCLEOTIDE SEQUENCE</scope>
    <source>
        <strain>DSM 1100</strain>
    </source>
</reference>
<feature type="domain" description="DUF1549" evidence="2">
    <location>
        <begin position="185"/>
        <end position="391"/>
    </location>
</feature>
<dbReference type="InterPro" id="IPR011444">
    <property type="entry name" value="DUF1549"/>
</dbReference>
<dbReference type="EMBL" id="CP002691">
    <property type="protein sequence ID" value="AEE48209.1"/>
    <property type="molecule type" value="Genomic_DNA"/>
</dbReference>
<proteinExistence type="predicted"/>
<evidence type="ECO:0008006" key="7">
    <source>
        <dbReference type="Google" id="ProtNLM"/>
    </source>
</evidence>
<dbReference type="InterPro" id="IPR008979">
    <property type="entry name" value="Galactose-bd-like_sf"/>
</dbReference>
<feature type="domain" description="Cytochrome C Planctomycete-type" evidence="4">
    <location>
        <begin position="70"/>
        <end position="126"/>
    </location>
</feature>
<feature type="transmembrane region" description="Helical" evidence="1">
    <location>
        <begin position="31"/>
        <end position="51"/>
    </location>
</feature>
<dbReference type="Pfam" id="PF07635">
    <property type="entry name" value="PSCyt1"/>
    <property type="match status" value="1"/>
</dbReference>
<keyword evidence="1" id="KW-0472">Membrane</keyword>
<feature type="domain" description="DUF1553" evidence="3">
    <location>
        <begin position="637"/>
        <end position="893"/>
    </location>
</feature>
<evidence type="ECO:0000259" key="3">
    <source>
        <dbReference type="Pfam" id="PF07587"/>
    </source>
</evidence>
<dbReference type="PANTHER" id="PTHR35889">
    <property type="entry name" value="CYCLOINULO-OLIGOSACCHARIDE FRUCTANOTRANSFERASE-RELATED"/>
    <property type="match status" value="1"/>
</dbReference>
<dbReference type="STRING" id="760192.Halhy_0297"/>
<organism evidence="5 6">
    <name type="scientific">Haliscomenobacter hydrossis (strain ATCC 27775 / DSM 1100 / LMG 10767 / O)</name>
    <dbReference type="NCBI Taxonomy" id="760192"/>
    <lineage>
        <taxon>Bacteria</taxon>
        <taxon>Pseudomonadati</taxon>
        <taxon>Bacteroidota</taxon>
        <taxon>Saprospiria</taxon>
        <taxon>Saprospirales</taxon>
        <taxon>Haliscomenobacteraceae</taxon>
        <taxon>Haliscomenobacter</taxon>
    </lineage>
</organism>
<keyword evidence="1" id="KW-0812">Transmembrane</keyword>
<evidence type="ECO:0000259" key="4">
    <source>
        <dbReference type="Pfam" id="PF07635"/>
    </source>
</evidence>
<dbReference type="eggNOG" id="COG2010">
    <property type="taxonomic scope" value="Bacteria"/>
</dbReference>
<reference evidence="5 6" key="1">
    <citation type="journal article" date="2011" name="Stand. Genomic Sci.">
        <title>Complete genome sequence of Haliscomenobacter hydrossis type strain (O).</title>
        <authorList>
            <consortium name="US DOE Joint Genome Institute (JGI-PGF)"/>
            <person name="Daligault H."/>
            <person name="Lapidus A."/>
            <person name="Zeytun A."/>
            <person name="Nolan M."/>
            <person name="Lucas S."/>
            <person name="Del Rio T.G."/>
            <person name="Tice H."/>
            <person name="Cheng J.F."/>
            <person name="Tapia R."/>
            <person name="Han C."/>
            <person name="Goodwin L."/>
            <person name="Pitluck S."/>
            <person name="Liolios K."/>
            <person name="Pagani I."/>
            <person name="Ivanova N."/>
            <person name="Huntemann M."/>
            <person name="Mavromatis K."/>
            <person name="Mikhailova N."/>
            <person name="Pati A."/>
            <person name="Chen A."/>
            <person name="Palaniappan K."/>
            <person name="Land M."/>
            <person name="Hauser L."/>
            <person name="Brambilla E.M."/>
            <person name="Rohde M."/>
            <person name="Verbarg S."/>
            <person name="Goker M."/>
            <person name="Bristow J."/>
            <person name="Eisen J.A."/>
            <person name="Markowitz V."/>
            <person name="Hugenholtz P."/>
            <person name="Kyrpides N.C."/>
            <person name="Klenk H.P."/>
            <person name="Woyke T."/>
        </authorList>
    </citation>
    <scope>NUCLEOTIDE SEQUENCE [LARGE SCALE GENOMIC DNA]</scope>
    <source>
        <strain evidence="6">ATCC 27775 / DSM 1100 / LMG 10767 / O</strain>
    </source>
</reference>
<dbReference type="Pfam" id="PF07587">
    <property type="entry name" value="PSD1"/>
    <property type="match status" value="1"/>
</dbReference>